<evidence type="ECO:0000313" key="1">
    <source>
        <dbReference type="EMBL" id="PFG32482.1"/>
    </source>
</evidence>
<dbReference type="EMBL" id="PDJG01000001">
    <property type="protein sequence ID" value="PFG32482.1"/>
    <property type="molecule type" value="Genomic_DNA"/>
</dbReference>
<reference evidence="1 2" key="1">
    <citation type="submission" date="2017-10" db="EMBL/GenBank/DDBJ databases">
        <title>Sequencing the genomes of 1000 actinobacteria strains.</title>
        <authorList>
            <person name="Klenk H.-P."/>
        </authorList>
    </citation>
    <scope>NUCLEOTIDE SEQUENCE [LARGE SCALE GENOMIC DNA]</scope>
    <source>
        <strain evidence="1 2">DSM 18966</strain>
    </source>
</reference>
<dbReference type="OrthoDB" id="3266819at2"/>
<gene>
    <name evidence="1" type="ORF">ATL42_0322</name>
</gene>
<proteinExistence type="predicted"/>
<dbReference type="AlphaFoldDB" id="A0A2A9E2P7"/>
<evidence type="ECO:0000313" key="2">
    <source>
        <dbReference type="Proteomes" id="UP000225548"/>
    </source>
</evidence>
<sequence length="181" mass="19295">MRISVDLHFPVATDAVVRLVNDEDFIRYRAQRTGSRILQVDVTSGVDGSFTSAVRRTISSDLIPPHLRPVVGNELEIRQTEAWAEPHEGTQGDRYGTVAVDITGAPVRMTGSVVLTPAHDGSVMTYSGEIKSSLPLFGAAVEKAAAEAIERALVDEARCAASWIAAEGPSSHGDGQSAPRT</sequence>
<keyword evidence="2" id="KW-1185">Reference proteome</keyword>
<dbReference type="SUPFAM" id="SSF55961">
    <property type="entry name" value="Bet v1-like"/>
    <property type="match status" value="1"/>
</dbReference>
<dbReference type="Pfam" id="PF10698">
    <property type="entry name" value="DUF2505"/>
    <property type="match status" value="1"/>
</dbReference>
<dbReference type="RefSeq" id="WP_098453846.1">
    <property type="nucleotide sequence ID" value="NZ_PDJG01000001.1"/>
</dbReference>
<dbReference type="Proteomes" id="UP000225548">
    <property type="component" value="Unassembled WGS sequence"/>
</dbReference>
<protein>
    <submittedName>
        <fullName evidence="1">Uncharacterized protein DUF2505</fullName>
    </submittedName>
</protein>
<organism evidence="1 2">
    <name type="scientific">Sanguibacter antarcticus</name>
    <dbReference type="NCBI Taxonomy" id="372484"/>
    <lineage>
        <taxon>Bacteria</taxon>
        <taxon>Bacillati</taxon>
        <taxon>Actinomycetota</taxon>
        <taxon>Actinomycetes</taxon>
        <taxon>Micrococcales</taxon>
        <taxon>Sanguibacteraceae</taxon>
        <taxon>Sanguibacter</taxon>
    </lineage>
</organism>
<name>A0A2A9E2P7_9MICO</name>
<comment type="caution">
    <text evidence="1">The sequence shown here is derived from an EMBL/GenBank/DDBJ whole genome shotgun (WGS) entry which is preliminary data.</text>
</comment>
<dbReference type="InterPro" id="IPR019639">
    <property type="entry name" value="DUF2505"/>
</dbReference>
<accession>A0A2A9E2P7</accession>